<dbReference type="Gramene" id="PUZ52534">
    <property type="protein sequence ID" value="PUZ52534"/>
    <property type="gene ID" value="GQ55_6G278300"/>
</dbReference>
<accession>A0A2T7DAD4</accession>
<gene>
    <name evidence="1" type="ORF">GQ55_6G278300</name>
</gene>
<name>A0A2T7DAD4_9POAL</name>
<dbReference type="Proteomes" id="UP000244336">
    <property type="component" value="Chromosome 6"/>
</dbReference>
<dbReference type="AlphaFoldDB" id="A0A2T7DAD4"/>
<evidence type="ECO:0000313" key="1">
    <source>
        <dbReference type="EMBL" id="PUZ52534.1"/>
    </source>
</evidence>
<reference evidence="1 2" key="1">
    <citation type="submission" date="2018-04" db="EMBL/GenBank/DDBJ databases">
        <title>WGS assembly of Panicum hallii var. hallii HAL2.</title>
        <authorList>
            <person name="Lovell J."/>
            <person name="Jenkins J."/>
            <person name="Lowry D."/>
            <person name="Mamidi S."/>
            <person name="Sreedasyam A."/>
            <person name="Weng X."/>
            <person name="Barry K."/>
            <person name="Bonette J."/>
            <person name="Campitelli B."/>
            <person name="Daum C."/>
            <person name="Gordon S."/>
            <person name="Gould B."/>
            <person name="Lipzen A."/>
            <person name="MacQueen A."/>
            <person name="Palacio-Mejia J."/>
            <person name="Plott C."/>
            <person name="Shakirov E."/>
            <person name="Shu S."/>
            <person name="Yoshinaga Y."/>
            <person name="Zane M."/>
            <person name="Rokhsar D."/>
            <person name="Grimwood J."/>
            <person name="Schmutz J."/>
            <person name="Juenger T."/>
        </authorList>
    </citation>
    <scope>NUCLEOTIDE SEQUENCE [LARGE SCALE GENOMIC DNA]</scope>
    <source>
        <strain evidence="2">cv. HAL2</strain>
    </source>
</reference>
<evidence type="ECO:0000313" key="2">
    <source>
        <dbReference type="Proteomes" id="UP000244336"/>
    </source>
</evidence>
<keyword evidence="2" id="KW-1185">Reference proteome</keyword>
<protein>
    <submittedName>
        <fullName evidence="1">Uncharacterized protein</fullName>
    </submittedName>
</protein>
<dbReference type="EMBL" id="CM009754">
    <property type="protein sequence ID" value="PUZ52534.1"/>
    <property type="molecule type" value="Genomic_DNA"/>
</dbReference>
<organism evidence="1 2">
    <name type="scientific">Panicum hallii var. hallii</name>
    <dbReference type="NCBI Taxonomy" id="1504633"/>
    <lineage>
        <taxon>Eukaryota</taxon>
        <taxon>Viridiplantae</taxon>
        <taxon>Streptophyta</taxon>
        <taxon>Embryophyta</taxon>
        <taxon>Tracheophyta</taxon>
        <taxon>Spermatophyta</taxon>
        <taxon>Magnoliopsida</taxon>
        <taxon>Liliopsida</taxon>
        <taxon>Poales</taxon>
        <taxon>Poaceae</taxon>
        <taxon>PACMAD clade</taxon>
        <taxon>Panicoideae</taxon>
        <taxon>Panicodae</taxon>
        <taxon>Paniceae</taxon>
        <taxon>Panicinae</taxon>
        <taxon>Panicum</taxon>
        <taxon>Panicum sect. Panicum</taxon>
    </lineage>
</organism>
<sequence>MTLHNRNQAMAVWRHGPLEAKLSFSGRRFSRARLTGADRPSWSAWRWWATRPGTAGGVCAGGAALGTKQSESNAGGVFYKTPPDLDRGY</sequence>
<proteinExistence type="predicted"/>